<dbReference type="OrthoDB" id="2325716at2759"/>
<dbReference type="CDD" id="cd07067">
    <property type="entry name" value="HP_PGM_like"/>
    <property type="match status" value="1"/>
</dbReference>
<dbReference type="InterPro" id="IPR029033">
    <property type="entry name" value="His_PPase_superfam"/>
</dbReference>
<protein>
    <recommendedName>
        <fullName evidence="2">phosphoglycerate mutase (2,3-diphosphoglycerate-dependent)</fullName>
        <ecNumber evidence="2">5.4.2.11</ecNumber>
    </recommendedName>
</protein>
<dbReference type="GO" id="GO:0016791">
    <property type="term" value="F:phosphatase activity"/>
    <property type="evidence" value="ECO:0007669"/>
    <property type="project" value="UniProtKB-ARBA"/>
</dbReference>
<dbReference type="NCBIfam" id="TIGR01258">
    <property type="entry name" value="pgm_1"/>
    <property type="match status" value="1"/>
</dbReference>
<dbReference type="InterPro" id="IPR005952">
    <property type="entry name" value="Phosphogly_mut1"/>
</dbReference>
<keyword evidence="3" id="KW-0324">Glycolysis</keyword>
<sequence length="347" mass="39478">MDDRTVDLIFAGSLESLPPVSSKIVRIFTSSTFTDTTMERNTLMAKCYPRIKDYCREKHGLEFQGKSALSRAGETAGEESGTSPTSEGPKIPSVKFRLLMVLHGECEWDKKKLYTGWYDAPLSERGTHEAQAAAATIKKANLKFDIAFTSELSRSTESTRIILEETDQVDTPIRKAWQLNDRHIGALTGLTKEKALQKYEETEIDKWQDVFDERPPQIGKMHPFYDIIIRDNRYRGQIKRADFPLAESLKECLERIGLYWKKTIVPHLMMRKYVFICGHKNTLKAIIKSIEDIPDEDITNLKLPVAVPIVYELDCKFKPIGSMRFLGDEIAVQRAIDLVGSIAEPKS</sequence>
<dbReference type="GO" id="GO:0006096">
    <property type="term" value="P:glycolytic process"/>
    <property type="evidence" value="ECO:0007669"/>
    <property type="project" value="UniProtKB-KW"/>
</dbReference>
<feature type="site" description="Transition state stabilizer" evidence="6">
    <location>
        <position position="279"/>
    </location>
</feature>
<dbReference type="Proteomes" id="UP000594454">
    <property type="component" value="Chromosome 6"/>
</dbReference>
<name>A0A7R8Z169_HERIL</name>
<dbReference type="PANTHER" id="PTHR11931">
    <property type="entry name" value="PHOSPHOGLYCERATE MUTASE"/>
    <property type="match status" value="1"/>
</dbReference>
<evidence type="ECO:0000256" key="7">
    <source>
        <dbReference type="SAM" id="MobiDB-lite"/>
    </source>
</evidence>
<evidence type="ECO:0000256" key="1">
    <source>
        <dbReference type="ARBA" id="ARBA00006717"/>
    </source>
</evidence>
<feature type="binding site" evidence="5">
    <location>
        <position position="192"/>
    </location>
    <ligand>
        <name>substrate</name>
    </ligand>
</feature>
<evidence type="ECO:0000256" key="5">
    <source>
        <dbReference type="PIRSR" id="PIRSR613078-2"/>
    </source>
</evidence>
<dbReference type="GO" id="GO:0004619">
    <property type="term" value="F:phosphoglycerate mutase activity"/>
    <property type="evidence" value="ECO:0007669"/>
    <property type="project" value="UniProtKB-EC"/>
</dbReference>
<keyword evidence="9" id="KW-1185">Reference proteome</keyword>
<dbReference type="Pfam" id="PF00300">
    <property type="entry name" value="His_Phos_1"/>
    <property type="match status" value="1"/>
</dbReference>
<dbReference type="EC" id="5.4.2.11" evidence="2"/>
<dbReference type="InParanoid" id="A0A7R8Z169"/>
<dbReference type="InterPro" id="IPR013078">
    <property type="entry name" value="His_Pase_superF_clade-1"/>
</dbReference>
<comment type="similarity">
    <text evidence="1">Belongs to the phosphoglycerate mutase family. BPG-dependent PGAM subfamily.</text>
</comment>
<evidence type="ECO:0000256" key="3">
    <source>
        <dbReference type="ARBA" id="ARBA00023152"/>
    </source>
</evidence>
<dbReference type="EMBL" id="LR899014">
    <property type="protein sequence ID" value="CAD7093199.1"/>
    <property type="molecule type" value="Genomic_DNA"/>
</dbReference>
<accession>A0A7R8Z169</accession>
<keyword evidence="4" id="KW-0413">Isomerase</keyword>
<evidence type="ECO:0000313" key="9">
    <source>
        <dbReference type="Proteomes" id="UP000594454"/>
    </source>
</evidence>
<proteinExistence type="inferred from homology"/>
<dbReference type="SMART" id="SM00855">
    <property type="entry name" value="PGAM"/>
    <property type="match status" value="1"/>
</dbReference>
<gene>
    <name evidence="8" type="ORF">HERILL_LOCUS15499</name>
</gene>
<dbReference type="Gene3D" id="3.40.50.1240">
    <property type="entry name" value="Phosphoglycerate mutase-like"/>
    <property type="match status" value="1"/>
</dbReference>
<feature type="binding site" evidence="5">
    <location>
        <begin position="115"/>
        <end position="116"/>
    </location>
    <ligand>
        <name>substrate</name>
    </ligand>
</feature>
<feature type="region of interest" description="Disordered" evidence="7">
    <location>
        <begin position="67"/>
        <end position="89"/>
    </location>
</feature>
<dbReference type="SUPFAM" id="SSF53254">
    <property type="entry name" value="Phosphoglycerate mutase-like"/>
    <property type="match status" value="1"/>
</dbReference>
<organism evidence="8 9">
    <name type="scientific">Hermetia illucens</name>
    <name type="common">Black soldier fly</name>
    <dbReference type="NCBI Taxonomy" id="343691"/>
    <lineage>
        <taxon>Eukaryota</taxon>
        <taxon>Metazoa</taxon>
        <taxon>Ecdysozoa</taxon>
        <taxon>Arthropoda</taxon>
        <taxon>Hexapoda</taxon>
        <taxon>Insecta</taxon>
        <taxon>Pterygota</taxon>
        <taxon>Neoptera</taxon>
        <taxon>Endopterygota</taxon>
        <taxon>Diptera</taxon>
        <taxon>Brachycera</taxon>
        <taxon>Stratiomyomorpha</taxon>
        <taxon>Stratiomyidae</taxon>
        <taxon>Hermetiinae</taxon>
        <taxon>Hermetia</taxon>
    </lineage>
</organism>
<evidence type="ECO:0000313" key="8">
    <source>
        <dbReference type="EMBL" id="CAD7093199.1"/>
    </source>
</evidence>
<evidence type="ECO:0000256" key="2">
    <source>
        <dbReference type="ARBA" id="ARBA00012028"/>
    </source>
</evidence>
<reference evidence="8 9" key="1">
    <citation type="submission" date="2020-11" db="EMBL/GenBank/DDBJ databases">
        <authorList>
            <person name="Wallbank WR R."/>
            <person name="Pardo Diaz C."/>
            <person name="Kozak K."/>
            <person name="Martin S."/>
            <person name="Jiggins C."/>
            <person name="Moest M."/>
            <person name="Warren A I."/>
            <person name="Generalovic N T."/>
            <person name="Byers J.R.P. K."/>
            <person name="Montejo-Kovacevich G."/>
            <person name="Yen C E."/>
        </authorList>
    </citation>
    <scope>NUCLEOTIDE SEQUENCE [LARGE SCALE GENOMIC DNA]</scope>
</reference>
<dbReference type="HAMAP" id="MF_01039">
    <property type="entry name" value="PGAM_GpmA"/>
    <property type="match status" value="1"/>
</dbReference>
<evidence type="ECO:0000256" key="4">
    <source>
        <dbReference type="ARBA" id="ARBA00023235"/>
    </source>
</evidence>
<feature type="binding site" evidence="5">
    <location>
        <position position="154"/>
    </location>
    <ligand>
        <name>substrate</name>
    </ligand>
</feature>
<dbReference type="AlphaFoldDB" id="A0A7R8Z169"/>
<evidence type="ECO:0000256" key="6">
    <source>
        <dbReference type="PIRSR" id="PIRSR613078-3"/>
    </source>
</evidence>